<comment type="caution">
    <text evidence="1">The sequence shown here is derived from an EMBL/GenBank/DDBJ whole genome shotgun (WGS) entry which is preliminary data.</text>
</comment>
<evidence type="ECO:0000313" key="2">
    <source>
        <dbReference type="Proteomes" id="UP000827092"/>
    </source>
</evidence>
<dbReference type="AlphaFoldDB" id="A0AAV6TNE2"/>
<dbReference type="GO" id="GO:0071897">
    <property type="term" value="P:DNA biosynthetic process"/>
    <property type="evidence" value="ECO:0007669"/>
    <property type="project" value="UniProtKB-ARBA"/>
</dbReference>
<evidence type="ECO:0000313" key="1">
    <source>
        <dbReference type="EMBL" id="KAG8173099.1"/>
    </source>
</evidence>
<gene>
    <name evidence="1" type="ORF">JTE90_011716</name>
</gene>
<dbReference type="EMBL" id="JAFNEN010002069">
    <property type="protein sequence ID" value="KAG8173099.1"/>
    <property type="molecule type" value="Genomic_DNA"/>
</dbReference>
<dbReference type="Proteomes" id="UP000827092">
    <property type="component" value="Unassembled WGS sequence"/>
</dbReference>
<reference evidence="1 2" key="1">
    <citation type="journal article" date="2022" name="Nat. Ecol. Evol.">
        <title>A masculinizing supergene underlies an exaggerated male reproductive morph in a spider.</title>
        <authorList>
            <person name="Hendrickx F."/>
            <person name="De Corte Z."/>
            <person name="Sonet G."/>
            <person name="Van Belleghem S.M."/>
            <person name="Kostlbacher S."/>
            <person name="Vangestel C."/>
        </authorList>
    </citation>
    <scope>NUCLEOTIDE SEQUENCE [LARGE SCALE GENOMIC DNA]</scope>
    <source>
        <strain evidence="1">W744_W776</strain>
    </source>
</reference>
<evidence type="ECO:0008006" key="3">
    <source>
        <dbReference type="Google" id="ProtNLM"/>
    </source>
</evidence>
<name>A0AAV6TNE2_9ARAC</name>
<dbReference type="InterPro" id="IPR043502">
    <property type="entry name" value="DNA/RNA_pol_sf"/>
</dbReference>
<organism evidence="1 2">
    <name type="scientific">Oedothorax gibbosus</name>
    <dbReference type="NCBI Taxonomy" id="931172"/>
    <lineage>
        <taxon>Eukaryota</taxon>
        <taxon>Metazoa</taxon>
        <taxon>Ecdysozoa</taxon>
        <taxon>Arthropoda</taxon>
        <taxon>Chelicerata</taxon>
        <taxon>Arachnida</taxon>
        <taxon>Araneae</taxon>
        <taxon>Araneomorphae</taxon>
        <taxon>Entelegynae</taxon>
        <taxon>Araneoidea</taxon>
        <taxon>Linyphiidae</taxon>
        <taxon>Erigoninae</taxon>
        <taxon>Oedothorax</taxon>
    </lineage>
</organism>
<protein>
    <recommendedName>
        <fullName evidence="3">DNA-directed DNA polymerase</fullName>
    </recommendedName>
</protein>
<dbReference type="SUPFAM" id="SSF56672">
    <property type="entry name" value="DNA/RNA polymerases"/>
    <property type="match status" value="1"/>
</dbReference>
<accession>A0AAV6TNE2</accession>
<sequence length="120" mass="13427">MHLFIEKGTRGGVSMITHRHSKANIPGTIGYNAQEENRHILYLDANNLYGWAMSQPLPVGNFQWIDPKVTEQDILGWADDGVDGFILEVDLDYPIHLHDGHSDYPLAPERSCLGDIDDVG</sequence>
<proteinExistence type="predicted"/>
<keyword evidence="2" id="KW-1185">Reference proteome</keyword>